<keyword evidence="1" id="KW-0472">Membrane</keyword>
<dbReference type="NCBIfam" id="TIGR03816">
    <property type="entry name" value="tadE_like_DECH"/>
    <property type="match status" value="1"/>
</dbReference>
<dbReference type="Proteomes" id="UP000268658">
    <property type="component" value="Chromosome"/>
</dbReference>
<organism evidence="2 3">
    <name type="scientific">Actinomyces viscosus</name>
    <dbReference type="NCBI Taxonomy" id="1656"/>
    <lineage>
        <taxon>Bacteria</taxon>
        <taxon>Bacillati</taxon>
        <taxon>Actinomycetota</taxon>
        <taxon>Actinomycetes</taxon>
        <taxon>Actinomycetales</taxon>
        <taxon>Actinomycetaceae</taxon>
        <taxon>Actinomyces</taxon>
    </lineage>
</organism>
<proteinExistence type="predicted"/>
<reference evidence="2 3" key="1">
    <citation type="submission" date="2018-12" db="EMBL/GenBank/DDBJ databases">
        <authorList>
            <consortium name="Pathogen Informatics"/>
        </authorList>
    </citation>
    <scope>NUCLEOTIDE SEQUENCE [LARGE SCALE GENOMIC DNA]</scope>
    <source>
        <strain evidence="2 3">NCTC10951</strain>
    </source>
</reference>
<keyword evidence="2" id="KW-0067">ATP-binding</keyword>
<accession>A0A3S4ZA20</accession>
<evidence type="ECO:0000313" key="3">
    <source>
        <dbReference type="Proteomes" id="UP000268658"/>
    </source>
</evidence>
<evidence type="ECO:0000313" key="2">
    <source>
        <dbReference type="EMBL" id="VEI17941.1"/>
    </source>
</evidence>
<dbReference type="EMBL" id="LR134477">
    <property type="protein sequence ID" value="VEI17941.1"/>
    <property type="molecule type" value="Genomic_DNA"/>
</dbReference>
<dbReference type="AlphaFoldDB" id="A0A3S4ZA20"/>
<keyword evidence="2" id="KW-0378">Hydrolase</keyword>
<dbReference type="GO" id="GO:0004386">
    <property type="term" value="F:helicase activity"/>
    <property type="evidence" value="ECO:0007669"/>
    <property type="project" value="UniProtKB-KW"/>
</dbReference>
<dbReference type="KEGG" id="avc:NCTC10951_02452"/>
<keyword evidence="1" id="KW-0812">Transmembrane</keyword>
<sequence>MLWLVRQLALQLPREPGPRRDERGSGTVYALGVIAVLLAAAVGIAGLIQAQTATGRARAAADLSAVSGATVLSSVIAPGDPCAMAGRVAAANGASMSACSVAGEDVTVSVVVPTTILGLPRQATAQARAGPVDAPPGP</sequence>
<dbReference type="InterPro" id="IPR021202">
    <property type="entry name" value="Rv3654c-like"/>
</dbReference>
<keyword evidence="2" id="KW-0547">Nucleotide-binding</keyword>
<protein>
    <submittedName>
        <fullName evidence="2">Helicase/secretion neighborhood TadE-like protein</fullName>
    </submittedName>
</protein>
<gene>
    <name evidence="2" type="ORF">NCTC10951_02452</name>
</gene>
<keyword evidence="1" id="KW-1133">Transmembrane helix</keyword>
<keyword evidence="2" id="KW-0347">Helicase</keyword>
<evidence type="ECO:0000256" key="1">
    <source>
        <dbReference type="SAM" id="Phobius"/>
    </source>
</evidence>
<name>A0A3S4ZA20_ACTVI</name>
<feature type="transmembrane region" description="Helical" evidence="1">
    <location>
        <begin position="28"/>
        <end position="48"/>
    </location>
</feature>